<keyword evidence="1" id="KW-1133">Transmembrane helix</keyword>
<proteinExistence type="predicted"/>
<dbReference type="AlphaFoldDB" id="A0A6A5ZSM5"/>
<sequence>MFFTQAIHNATLLASELGPKPTQSSLTYNPGDTSKRTIIFGVSASIIGFTTVLLTAMILRLTYLSHKKSAAQAEGGNVTEHAANEP</sequence>
<organism evidence="2 3">
    <name type="scientific">Lophiotrema nucula</name>
    <dbReference type="NCBI Taxonomy" id="690887"/>
    <lineage>
        <taxon>Eukaryota</taxon>
        <taxon>Fungi</taxon>
        <taxon>Dikarya</taxon>
        <taxon>Ascomycota</taxon>
        <taxon>Pezizomycotina</taxon>
        <taxon>Dothideomycetes</taxon>
        <taxon>Pleosporomycetidae</taxon>
        <taxon>Pleosporales</taxon>
        <taxon>Lophiotremataceae</taxon>
        <taxon>Lophiotrema</taxon>
    </lineage>
</organism>
<reference evidence="2" key="1">
    <citation type="journal article" date="2020" name="Stud. Mycol.">
        <title>101 Dothideomycetes genomes: a test case for predicting lifestyles and emergence of pathogens.</title>
        <authorList>
            <person name="Haridas S."/>
            <person name="Albert R."/>
            <person name="Binder M."/>
            <person name="Bloem J."/>
            <person name="Labutti K."/>
            <person name="Salamov A."/>
            <person name="Andreopoulos B."/>
            <person name="Baker S."/>
            <person name="Barry K."/>
            <person name="Bills G."/>
            <person name="Bluhm B."/>
            <person name="Cannon C."/>
            <person name="Castanera R."/>
            <person name="Culley D."/>
            <person name="Daum C."/>
            <person name="Ezra D."/>
            <person name="Gonzalez J."/>
            <person name="Henrissat B."/>
            <person name="Kuo A."/>
            <person name="Liang C."/>
            <person name="Lipzen A."/>
            <person name="Lutzoni F."/>
            <person name="Magnuson J."/>
            <person name="Mondo S."/>
            <person name="Nolan M."/>
            <person name="Ohm R."/>
            <person name="Pangilinan J."/>
            <person name="Park H.-J."/>
            <person name="Ramirez L."/>
            <person name="Alfaro M."/>
            <person name="Sun H."/>
            <person name="Tritt A."/>
            <person name="Yoshinaga Y."/>
            <person name="Zwiers L.-H."/>
            <person name="Turgeon B."/>
            <person name="Goodwin S."/>
            <person name="Spatafora J."/>
            <person name="Crous P."/>
            <person name="Grigoriev I."/>
        </authorList>
    </citation>
    <scope>NUCLEOTIDE SEQUENCE</scope>
    <source>
        <strain evidence="2">CBS 627.86</strain>
    </source>
</reference>
<evidence type="ECO:0000313" key="2">
    <source>
        <dbReference type="EMBL" id="KAF2121251.1"/>
    </source>
</evidence>
<keyword evidence="1" id="KW-0472">Membrane</keyword>
<dbReference type="Proteomes" id="UP000799770">
    <property type="component" value="Unassembled WGS sequence"/>
</dbReference>
<keyword evidence="3" id="KW-1185">Reference proteome</keyword>
<accession>A0A6A5ZSM5</accession>
<protein>
    <submittedName>
        <fullName evidence="2">Uncharacterized protein</fullName>
    </submittedName>
</protein>
<evidence type="ECO:0000256" key="1">
    <source>
        <dbReference type="SAM" id="Phobius"/>
    </source>
</evidence>
<evidence type="ECO:0000313" key="3">
    <source>
        <dbReference type="Proteomes" id="UP000799770"/>
    </source>
</evidence>
<keyword evidence="1" id="KW-0812">Transmembrane</keyword>
<dbReference type="EMBL" id="ML977312">
    <property type="protein sequence ID" value="KAF2121251.1"/>
    <property type="molecule type" value="Genomic_DNA"/>
</dbReference>
<gene>
    <name evidence="2" type="ORF">BDV96DRAFT_640646</name>
</gene>
<name>A0A6A5ZSM5_9PLEO</name>
<feature type="transmembrane region" description="Helical" evidence="1">
    <location>
        <begin position="38"/>
        <end position="59"/>
    </location>
</feature>